<reference evidence="3 4" key="1">
    <citation type="journal article" date="2019" name="Mol. Biol. Evol.">
        <title>Blast fungal genomes show frequent chromosomal changes, gene gains and losses, and effector gene turnover.</title>
        <authorList>
            <person name="Gomez Luciano L.B."/>
            <person name="Jason Tsai I."/>
            <person name="Chuma I."/>
            <person name="Tosa Y."/>
            <person name="Chen Y.H."/>
            <person name="Li J.Y."/>
            <person name="Li M.Y."/>
            <person name="Jade Lu M.Y."/>
            <person name="Nakayashiki H."/>
            <person name="Li W.H."/>
        </authorList>
    </citation>
    <scope>NUCLEOTIDE SEQUENCE [LARGE SCALE GENOMIC DNA]</scope>
    <source>
        <strain evidence="3 4">NI907</strain>
    </source>
</reference>
<keyword evidence="2" id="KW-1133">Transmembrane helix</keyword>
<evidence type="ECO:0000256" key="2">
    <source>
        <dbReference type="SAM" id="Phobius"/>
    </source>
</evidence>
<proteinExistence type="predicted"/>
<reference evidence="4" key="2">
    <citation type="submission" date="2019-10" db="EMBL/GenBank/DDBJ databases">
        <authorList>
            <consortium name="NCBI Genome Project"/>
        </authorList>
    </citation>
    <scope>NUCLEOTIDE SEQUENCE</scope>
    <source>
        <strain evidence="4">NI907</strain>
    </source>
</reference>
<keyword evidence="2" id="KW-0812">Transmembrane</keyword>
<dbReference type="KEGG" id="pgri:PgNI_08427"/>
<dbReference type="Proteomes" id="UP000515153">
    <property type="component" value="Chromosome V"/>
</dbReference>
<evidence type="ECO:0000313" key="4">
    <source>
        <dbReference type="RefSeq" id="XP_030979320.1"/>
    </source>
</evidence>
<sequence length="121" mass="13295">MHLRELLDRNRPRVGVRATGWPRGHGRGGGAPSEETGGRDEETVAGLYFVPIHQTIFGLWHQVNLWGVGDIFLSVRGLPSLATRSRPLHAWWVGILHSVIGCQAVAAIAAGWLVDGYPIWL</sequence>
<evidence type="ECO:0000256" key="1">
    <source>
        <dbReference type="SAM" id="MobiDB-lite"/>
    </source>
</evidence>
<evidence type="ECO:0000313" key="3">
    <source>
        <dbReference type="Proteomes" id="UP000515153"/>
    </source>
</evidence>
<accession>A0A6P8AWP6</accession>
<gene>
    <name evidence="4" type="ORF">PgNI_08427</name>
</gene>
<dbReference type="AlphaFoldDB" id="A0A6P8AWP6"/>
<feature type="transmembrane region" description="Helical" evidence="2">
    <location>
        <begin position="90"/>
        <end position="114"/>
    </location>
</feature>
<keyword evidence="2" id="KW-0472">Membrane</keyword>
<organism evidence="3 4">
    <name type="scientific">Pyricularia grisea</name>
    <name type="common">Crabgrass-specific blast fungus</name>
    <name type="synonym">Magnaporthe grisea</name>
    <dbReference type="NCBI Taxonomy" id="148305"/>
    <lineage>
        <taxon>Eukaryota</taxon>
        <taxon>Fungi</taxon>
        <taxon>Dikarya</taxon>
        <taxon>Ascomycota</taxon>
        <taxon>Pezizomycotina</taxon>
        <taxon>Sordariomycetes</taxon>
        <taxon>Sordariomycetidae</taxon>
        <taxon>Magnaporthales</taxon>
        <taxon>Pyriculariaceae</taxon>
        <taxon>Pyricularia</taxon>
    </lineage>
</organism>
<keyword evidence="3" id="KW-1185">Reference proteome</keyword>
<protein>
    <submittedName>
        <fullName evidence="4">Uncharacterized protein</fullName>
    </submittedName>
</protein>
<feature type="region of interest" description="Disordered" evidence="1">
    <location>
        <begin position="15"/>
        <end position="38"/>
    </location>
</feature>
<dbReference type="GeneID" id="41963332"/>
<reference evidence="4" key="3">
    <citation type="submission" date="2025-08" db="UniProtKB">
        <authorList>
            <consortium name="RefSeq"/>
        </authorList>
    </citation>
    <scope>IDENTIFICATION</scope>
    <source>
        <strain evidence="4">NI907</strain>
    </source>
</reference>
<dbReference type="RefSeq" id="XP_030979320.1">
    <property type="nucleotide sequence ID" value="XM_031128424.1"/>
</dbReference>
<name>A0A6P8AWP6_PYRGI</name>